<dbReference type="Gene3D" id="3.40.50.1360">
    <property type="match status" value="1"/>
</dbReference>
<protein>
    <recommendedName>
        <fullName evidence="2">Glucosamine-6-phosphate deaminase</fullName>
        <ecNumber evidence="2">3.5.99.6</ecNumber>
    </recommendedName>
    <alternativeName>
        <fullName evidence="2">GlcN6P deaminase</fullName>
        <shortName evidence="2">GNPDA</shortName>
    </alternativeName>
    <alternativeName>
        <fullName evidence="2">Glucosamine-6-phosphate isomerase</fullName>
    </alternativeName>
</protein>
<dbReference type="RefSeq" id="WP_062165093.1">
    <property type="nucleotide sequence ID" value="NZ_AP014690.1"/>
</dbReference>
<accession>A0AAN4U256</accession>
<gene>
    <name evidence="2 4" type="primary">nagB</name>
    <name evidence="4" type="ORF">ABO01nite_02170</name>
</gene>
<dbReference type="HAMAP" id="MF_01241">
    <property type="entry name" value="GlcN6P_deamin"/>
    <property type="match status" value="1"/>
</dbReference>
<evidence type="ECO:0000313" key="5">
    <source>
        <dbReference type="Proteomes" id="UP000321287"/>
    </source>
</evidence>
<dbReference type="GO" id="GO:0042802">
    <property type="term" value="F:identical protein binding"/>
    <property type="evidence" value="ECO:0007669"/>
    <property type="project" value="TreeGrafter"/>
</dbReference>
<dbReference type="PANTHER" id="PTHR11280:SF5">
    <property type="entry name" value="GLUCOSAMINE-6-PHOSPHATE ISOMERASE"/>
    <property type="match status" value="1"/>
</dbReference>
<evidence type="ECO:0000256" key="2">
    <source>
        <dbReference type="HAMAP-Rule" id="MF_01241"/>
    </source>
</evidence>
<keyword evidence="1 2" id="KW-0378">Hydrolase</keyword>
<comment type="similarity">
    <text evidence="2">Belongs to the glucosamine/galactosamine-6-phosphate isomerase family. NagB subfamily.</text>
</comment>
<evidence type="ECO:0000256" key="1">
    <source>
        <dbReference type="ARBA" id="ARBA00022801"/>
    </source>
</evidence>
<keyword evidence="5" id="KW-1185">Reference proteome</keyword>
<dbReference type="GO" id="GO:0019262">
    <property type="term" value="P:N-acetylneuraminate catabolic process"/>
    <property type="evidence" value="ECO:0007669"/>
    <property type="project" value="UniProtKB-UniRule"/>
</dbReference>
<organism evidence="4 5">
    <name type="scientific">Asaia bogorensis NBRC 16594</name>
    <dbReference type="NCBI Taxonomy" id="1231624"/>
    <lineage>
        <taxon>Bacteria</taxon>
        <taxon>Pseudomonadati</taxon>
        <taxon>Pseudomonadota</taxon>
        <taxon>Alphaproteobacteria</taxon>
        <taxon>Acetobacterales</taxon>
        <taxon>Acetobacteraceae</taxon>
        <taxon>Asaia</taxon>
    </lineage>
</organism>
<dbReference type="Pfam" id="PF01182">
    <property type="entry name" value="Glucosamine_iso"/>
    <property type="match status" value="1"/>
</dbReference>
<comment type="caution">
    <text evidence="4">The sequence shown here is derived from an EMBL/GenBank/DDBJ whole genome shotgun (WGS) entry which is preliminary data.</text>
</comment>
<proteinExistence type="inferred from homology"/>
<dbReference type="EMBL" id="BJVS01000001">
    <property type="protein sequence ID" value="GEL52210.1"/>
    <property type="molecule type" value="Genomic_DNA"/>
</dbReference>
<dbReference type="InterPro" id="IPR037171">
    <property type="entry name" value="NagB/RpiA_transferase-like"/>
</dbReference>
<dbReference type="GO" id="GO:0004342">
    <property type="term" value="F:glucosamine-6-phosphate deaminase activity"/>
    <property type="evidence" value="ECO:0007669"/>
    <property type="project" value="UniProtKB-UniRule"/>
</dbReference>
<comment type="function">
    <text evidence="2">Catalyzes the reversible isomerization-deamination of glucosamine 6-phosphate (GlcN6P) to form fructose 6-phosphate (Fru6P) and ammonium ion.</text>
</comment>
<dbReference type="GeneID" id="78227135"/>
<dbReference type="NCBIfam" id="TIGR00502">
    <property type="entry name" value="nagB"/>
    <property type="match status" value="1"/>
</dbReference>
<feature type="active site" description="Proton acceptor; for enolization step" evidence="2">
    <location>
        <position position="67"/>
    </location>
</feature>
<comment type="pathway">
    <text evidence="2">Amino-sugar metabolism; N-acetylneuraminate degradation; D-fructose 6-phosphate from N-acetylneuraminate: step 5/5.</text>
</comment>
<keyword evidence="2" id="KW-0119">Carbohydrate metabolism</keyword>
<dbReference type="KEGG" id="abg:Asbog_02112"/>
<dbReference type="InterPro" id="IPR004547">
    <property type="entry name" value="Glucosamine6P_isomerase"/>
</dbReference>
<feature type="active site" description="For ring-opening step" evidence="2">
    <location>
        <position position="143"/>
    </location>
</feature>
<dbReference type="AlphaFoldDB" id="A0AAN4U256"/>
<dbReference type="Proteomes" id="UP000321287">
    <property type="component" value="Unassembled WGS sequence"/>
</dbReference>
<feature type="active site" description="Proton acceptor; for ring-opening step" evidence="2">
    <location>
        <position position="138"/>
    </location>
</feature>
<evidence type="ECO:0000313" key="4">
    <source>
        <dbReference type="EMBL" id="GEL52210.1"/>
    </source>
</evidence>
<sequence length="255" mass="27603">MRLIIMPESSSAMRLAAAEIASVMTSCASPVLGLATGRTMEGVYGDLVRLHQKQGLDFSSTTSFNLDEYVGLSADDRRSYHYYMNDLLFRHVNISQTNVHLPNGVAADLAQECADYEQAIRNAGGIDLQLLGIGDTGHIGFNEPPSPFDTRTRCVTLNERTREQNAAMFGGDPQKVPDRALTMGVGTILEAKHLLLLALGSAKADIVACALEGDVTPQVSASAIRLHDHCTVILDEASASALTEQTRRDADFRPR</sequence>
<reference evidence="4 5" key="1">
    <citation type="submission" date="2019-07" db="EMBL/GenBank/DDBJ databases">
        <title>Whole genome shotgun sequence of Asaia bogorensis NBRC 16594.</title>
        <authorList>
            <person name="Hosoyama A."/>
            <person name="Uohara A."/>
            <person name="Ohji S."/>
            <person name="Ichikawa N."/>
        </authorList>
    </citation>
    <scope>NUCLEOTIDE SEQUENCE [LARGE SCALE GENOMIC DNA]</scope>
    <source>
        <strain evidence="4 5">NBRC 16594</strain>
    </source>
</reference>
<dbReference type="GO" id="GO:0006046">
    <property type="term" value="P:N-acetylglucosamine catabolic process"/>
    <property type="evidence" value="ECO:0007669"/>
    <property type="project" value="UniProtKB-UniRule"/>
</dbReference>
<dbReference type="GO" id="GO:0006043">
    <property type="term" value="P:glucosamine catabolic process"/>
    <property type="evidence" value="ECO:0007669"/>
    <property type="project" value="TreeGrafter"/>
</dbReference>
<comment type="caution">
    <text evidence="2">Lacks conserved residue(s) required for the propagation of feature annotation.</text>
</comment>
<name>A0AAN4U256_9PROT</name>
<dbReference type="InterPro" id="IPR006148">
    <property type="entry name" value="Glc/Gal-6P_isomerase"/>
</dbReference>
<dbReference type="GO" id="GO:0005737">
    <property type="term" value="C:cytoplasm"/>
    <property type="evidence" value="ECO:0007669"/>
    <property type="project" value="TreeGrafter"/>
</dbReference>
<dbReference type="GO" id="GO:0005975">
    <property type="term" value="P:carbohydrate metabolic process"/>
    <property type="evidence" value="ECO:0007669"/>
    <property type="project" value="InterPro"/>
</dbReference>
<dbReference type="SUPFAM" id="SSF100950">
    <property type="entry name" value="NagB/RpiA/CoA transferase-like"/>
    <property type="match status" value="1"/>
</dbReference>
<dbReference type="PANTHER" id="PTHR11280">
    <property type="entry name" value="GLUCOSAMINE-6-PHOSPHATE ISOMERASE"/>
    <property type="match status" value="1"/>
</dbReference>
<evidence type="ECO:0000259" key="3">
    <source>
        <dbReference type="Pfam" id="PF01182"/>
    </source>
</evidence>
<comment type="catalytic activity">
    <reaction evidence="2">
        <text>alpha-D-glucosamine 6-phosphate + H2O = beta-D-fructose 6-phosphate + NH4(+)</text>
        <dbReference type="Rhea" id="RHEA:12172"/>
        <dbReference type="ChEBI" id="CHEBI:15377"/>
        <dbReference type="ChEBI" id="CHEBI:28938"/>
        <dbReference type="ChEBI" id="CHEBI:57634"/>
        <dbReference type="ChEBI" id="CHEBI:75989"/>
        <dbReference type="EC" id="3.5.99.6"/>
    </reaction>
</comment>
<dbReference type="CDD" id="cd01399">
    <property type="entry name" value="GlcN6P_deaminase"/>
    <property type="match status" value="1"/>
</dbReference>
<dbReference type="EC" id="3.5.99.6" evidence="2"/>
<feature type="domain" description="Glucosamine/galactosamine-6-phosphate isomerase" evidence="3">
    <location>
        <begin position="13"/>
        <end position="227"/>
    </location>
</feature>